<feature type="region of interest" description="Disordered" evidence="1">
    <location>
        <begin position="101"/>
        <end position="178"/>
    </location>
</feature>
<reference evidence="3 4" key="1">
    <citation type="submission" date="2022-05" db="EMBL/GenBank/DDBJ databases">
        <authorList>
            <consortium name="Genoscope - CEA"/>
            <person name="William W."/>
        </authorList>
    </citation>
    <scope>NUCLEOTIDE SEQUENCE [LARGE SCALE GENOMIC DNA]</scope>
</reference>
<keyword evidence="2" id="KW-0732">Signal</keyword>
<keyword evidence="4" id="KW-1185">Reference proteome</keyword>
<protein>
    <submittedName>
        <fullName evidence="3">Uncharacterized protein</fullName>
    </submittedName>
</protein>
<dbReference type="PANTHER" id="PTHR33309">
    <property type="entry name" value="KERATIN, ULTRA HIGH-SULFUR MATRIX PROTEIN-LIKE"/>
    <property type="match status" value="1"/>
</dbReference>
<feature type="chain" id="PRO_5045233248" evidence="2">
    <location>
        <begin position="23"/>
        <end position="178"/>
    </location>
</feature>
<evidence type="ECO:0000313" key="4">
    <source>
        <dbReference type="Proteomes" id="UP001159405"/>
    </source>
</evidence>
<organism evidence="3 4">
    <name type="scientific">Porites lobata</name>
    <dbReference type="NCBI Taxonomy" id="104759"/>
    <lineage>
        <taxon>Eukaryota</taxon>
        <taxon>Metazoa</taxon>
        <taxon>Cnidaria</taxon>
        <taxon>Anthozoa</taxon>
        <taxon>Hexacorallia</taxon>
        <taxon>Scleractinia</taxon>
        <taxon>Fungiina</taxon>
        <taxon>Poritidae</taxon>
        <taxon>Porites</taxon>
    </lineage>
</organism>
<gene>
    <name evidence="3" type="ORF">PLOB_00037381</name>
</gene>
<dbReference type="Proteomes" id="UP001159405">
    <property type="component" value="Unassembled WGS sequence"/>
</dbReference>
<accession>A0ABN8P5F8</accession>
<proteinExistence type="predicted"/>
<name>A0ABN8P5F8_9CNID</name>
<dbReference type="PANTHER" id="PTHR33309:SF1">
    <property type="entry name" value="MYB_SANT-LIKE DNA-BINDING DOMAIN-CONTAINING PROTEIN"/>
    <property type="match status" value="1"/>
</dbReference>
<feature type="compositionally biased region" description="Basic and acidic residues" evidence="1">
    <location>
        <begin position="166"/>
        <end position="178"/>
    </location>
</feature>
<dbReference type="EMBL" id="CALNXK010000054">
    <property type="protein sequence ID" value="CAH3134477.1"/>
    <property type="molecule type" value="Genomic_DNA"/>
</dbReference>
<feature type="signal peptide" evidence="2">
    <location>
        <begin position="1"/>
        <end position="22"/>
    </location>
</feature>
<feature type="compositionally biased region" description="Acidic residues" evidence="1">
    <location>
        <begin position="101"/>
        <end position="111"/>
    </location>
</feature>
<evidence type="ECO:0000256" key="1">
    <source>
        <dbReference type="SAM" id="MobiDB-lite"/>
    </source>
</evidence>
<feature type="compositionally biased region" description="Basic and acidic residues" evidence="1">
    <location>
        <begin position="112"/>
        <end position="132"/>
    </location>
</feature>
<comment type="caution">
    <text evidence="3">The sequence shown here is derived from an EMBL/GenBank/DDBJ whole genome shotgun (WGS) entry which is preliminary data.</text>
</comment>
<sequence length="178" mass="20433">MSTLARVGALLFFTDVIPRCSALLCQKKSIQRFALWQKIAENLNSVKDPCFIVEKRSVRDHIAIVIQRFKRQQAQELRESGLTPQHTELDTVIEQIIAMEESSDTEQQEMNDENRGKVEADRKKAEDMRQKALETMGKTYKRNSEEGSTCTRAKKSRKNGTGALEYLKERAQQDQALK</sequence>
<evidence type="ECO:0000313" key="3">
    <source>
        <dbReference type="EMBL" id="CAH3134477.1"/>
    </source>
</evidence>
<evidence type="ECO:0000256" key="2">
    <source>
        <dbReference type="SAM" id="SignalP"/>
    </source>
</evidence>